<keyword evidence="1 5" id="KW-0963">Cytoplasm</keyword>
<dbReference type="NCBIfam" id="NF003593">
    <property type="entry name" value="PRK05255.1-1"/>
    <property type="match status" value="1"/>
</dbReference>
<dbReference type="CDD" id="cd16331">
    <property type="entry name" value="YjgA-like"/>
    <property type="match status" value="1"/>
</dbReference>
<protein>
    <recommendedName>
        <fullName evidence="5">Dual-action ribosomal maturation protein DarP</fullName>
    </recommendedName>
    <alternativeName>
        <fullName evidence="5">Large ribosomal subunit assembly factor DarP</fullName>
    </alternativeName>
</protein>
<dbReference type="Proteomes" id="UP000614287">
    <property type="component" value="Unassembled WGS sequence"/>
</dbReference>
<reference evidence="6" key="1">
    <citation type="journal article" date="2014" name="Int. J. Syst. Evol. Microbiol.">
        <title>Complete genome sequence of Corynebacterium casei LMG S-19264T (=DSM 44701T), isolated from a smear-ripened cheese.</title>
        <authorList>
            <consortium name="US DOE Joint Genome Institute (JGI-PGF)"/>
            <person name="Walter F."/>
            <person name="Albersmeier A."/>
            <person name="Kalinowski J."/>
            <person name="Ruckert C."/>
        </authorList>
    </citation>
    <scope>NUCLEOTIDE SEQUENCE</scope>
    <source>
        <strain evidence="6">KCTC 32501</strain>
    </source>
</reference>
<gene>
    <name evidence="5" type="primary">darP</name>
    <name evidence="6" type="ORF">GCM10009007_07170</name>
</gene>
<dbReference type="GO" id="GO:0019843">
    <property type="term" value="F:rRNA binding"/>
    <property type="evidence" value="ECO:0007669"/>
    <property type="project" value="UniProtKB-UniRule"/>
</dbReference>
<dbReference type="InterPro" id="IPR006839">
    <property type="entry name" value="DarP"/>
</dbReference>
<dbReference type="PIRSF" id="PIRSF016183">
    <property type="entry name" value="UCP016183"/>
    <property type="match status" value="1"/>
</dbReference>
<comment type="similarity">
    <text evidence="5">Belongs to the DarP family.</text>
</comment>
<comment type="subcellular location">
    <subcellularLocation>
        <location evidence="5">Cytoplasm</location>
    </subcellularLocation>
    <text evidence="5">Associates with late stage pre-50S ribosomal subunits.</text>
</comment>
<name>A0A8J3CLY3_9BURK</name>
<keyword evidence="7" id="KW-1185">Reference proteome</keyword>
<accession>A0A8J3CLY3</accession>
<dbReference type="SUPFAM" id="SSF158710">
    <property type="entry name" value="PSPTO4464-like"/>
    <property type="match status" value="1"/>
</dbReference>
<sequence length="189" mass="22190">MTEIYYQKGKGLPQNDEQISKTARKRQMNELQDLGGILVDLSKERLAQIPMSEDLRDAIKEYKRLSANEARRRQMQYIGKIMRNEEIGPIQEKIDQFQGSSAAETAKLHLIERLRNQLIEKDDAITMFLEKYPHADVQQIRTLVRNTRKEFELKKPPKSFRELFQAIKLVLENQIVSDDQHDGEFDDED</sequence>
<evidence type="ECO:0000256" key="4">
    <source>
        <dbReference type="ARBA" id="ARBA00022884"/>
    </source>
</evidence>
<dbReference type="Pfam" id="PF04751">
    <property type="entry name" value="DarP"/>
    <property type="match status" value="1"/>
</dbReference>
<keyword evidence="2 5" id="KW-0690">Ribosome biogenesis</keyword>
<dbReference type="InterPro" id="IPR023153">
    <property type="entry name" value="DarP_sf"/>
</dbReference>
<dbReference type="GO" id="GO:1902626">
    <property type="term" value="P:assembly of large subunit precursor of preribosome"/>
    <property type="evidence" value="ECO:0007669"/>
    <property type="project" value="UniProtKB-UniRule"/>
</dbReference>
<evidence type="ECO:0000313" key="6">
    <source>
        <dbReference type="EMBL" id="GHA68959.1"/>
    </source>
</evidence>
<keyword evidence="4 5" id="KW-0694">RNA-binding</keyword>
<evidence type="ECO:0000256" key="1">
    <source>
        <dbReference type="ARBA" id="ARBA00022490"/>
    </source>
</evidence>
<evidence type="ECO:0000313" key="7">
    <source>
        <dbReference type="Proteomes" id="UP000614287"/>
    </source>
</evidence>
<keyword evidence="3 5" id="KW-0699">rRNA-binding</keyword>
<dbReference type="GO" id="GO:0043022">
    <property type="term" value="F:ribosome binding"/>
    <property type="evidence" value="ECO:0007669"/>
    <property type="project" value="UniProtKB-UniRule"/>
</dbReference>
<dbReference type="Gene3D" id="1.10.60.30">
    <property type="entry name" value="PSPTO4464-like domains"/>
    <property type="match status" value="2"/>
</dbReference>
<dbReference type="EMBL" id="BMZG01000003">
    <property type="protein sequence ID" value="GHA68959.1"/>
    <property type="molecule type" value="Genomic_DNA"/>
</dbReference>
<comment type="function">
    <text evidence="5">Member of a network of 50S ribosomal subunit biogenesis factors which assembles along the 30S-50S interface, preventing incorrect 23S rRNA structures from forming. Promotes peptidyl transferase center (PTC) maturation.</text>
</comment>
<evidence type="ECO:0000256" key="3">
    <source>
        <dbReference type="ARBA" id="ARBA00022730"/>
    </source>
</evidence>
<dbReference type="HAMAP" id="MF_00765">
    <property type="entry name" value="DarP"/>
    <property type="match status" value="1"/>
</dbReference>
<organism evidence="6 7">
    <name type="scientific">Formosimonas limnophila</name>
    <dbReference type="NCBI Taxonomy" id="1384487"/>
    <lineage>
        <taxon>Bacteria</taxon>
        <taxon>Pseudomonadati</taxon>
        <taxon>Pseudomonadota</taxon>
        <taxon>Betaproteobacteria</taxon>
        <taxon>Burkholderiales</taxon>
        <taxon>Burkholderiaceae</taxon>
        <taxon>Formosimonas</taxon>
    </lineage>
</organism>
<comment type="caution">
    <text evidence="6">The sequence shown here is derived from an EMBL/GenBank/DDBJ whole genome shotgun (WGS) entry which is preliminary data.</text>
</comment>
<evidence type="ECO:0000256" key="5">
    <source>
        <dbReference type="HAMAP-Rule" id="MF_00765"/>
    </source>
</evidence>
<dbReference type="PANTHER" id="PTHR38101:SF1">
    <property type="entry name" value="UPF0307 PROTEIN YJGA"/>
    <property type="match status" value="1"/>
</dbReference>
<dbReference type="RefSeq" id="WP_189491713.1">
    <property type="nucleotide sequence ID" value="NZ_BMZG01000003.1"/>
</dbReference>
<dbReference type="AlphaFoldDB" id="A0A8J3CLY3"/>
<dbReference type="PANTHER" id="PTHR38101">
    <property type="entry name" value="UPF0307 PROTEIN YJGA"/>
    <property type="match status" value="1"/>
</dbReference>
<proteinExistence type="inferred from homology"/>
<dbReference type="GO" id="GO:0005829">
    <property type="term" value="C:cytosol"/>
    <property type="evidence" value="ECO:0007669"/>
    <property type="project" value="TreeGrafter"/>
</dbReference>
<reference evidence="6" key="2">
    <citation type="submission" date="2020-09" db="EMBL/GenBank/DDBJ databases">
        <authorList>
            <person name="Sun Q."/>
            <person name="Kim S."/>
        </authorList>
    </citation>
    <scope>NUCLEOTIDE SEQUENCE</scope>
    <source>
        <strain evidence="6">KCTC 32501</strain>
    </source>
</reference>
<evidence type="ECO:0000256" key="2">
    <source>
        <dbReference type="ARBA" id="ARBA00022517"/>
    </source>
</evidence>